<dbReference type="Gene3D" id="2.60.40.1510">
    <property type="entry name" value="ntegrin, alpha v. Chain A, domain 3"/>
    <property type="match status" value="1"/>
</dbReference>
<dbReference type="InterPro" id="IPR013649">
    <property type="entry name" value="Integrin_alpha_Ig-like_1"/>
</dbReference>
<keyword evidence="14" id="KW-0325">Glycoprotein</keyword>
<accession>A0A8D0SA05</accession>
<dbReference type="FunFam" id="2.60.40.1530:FF:000003">
    <property type="entry name" value="Integrin alpha M"/>
    <property type="match status" value="1"/>
</dbReference>
<dbReference type="InterPro" id="IPR013517">
    <property type="entry name" value="FG-GAP"/>
</dbReference>
<evidence type="ECO:0000256" key="14">
    <source>
        <dbReference type="ARBA" id="ARBA00023180"/>
    </source>
</evidence>
<dbReference type="InterPro" id="IPR002035">
    <property type="entry name" value="VWF_A"/>
</dbReference>
<keyword evidence="6" id="KW-0677">Repeat</keyword>
<dbReference type="InterPro" id="IPR013519">
    <property type="entry name" value="Int_alpha_beta-p"/>
</dbReference>
<name>A0A8D0SA05_PIG</name>
<dbReference type="GO" id="GO:0046872">
    <property type="term" value="F:metal ion binding"/>
    <property type="evidence" value="ECO:0007669"/>
    <property type="project" value="UniProtKB-KW"/>
</dbReference>
<keyword evidence="10 16" id="KW-0401">Integrin</keyword>
<dbReference type="PANTHER" id="PTHR23220:SF118">
    <property type="entry name" value="INTEGRIN ALPHA-X"/>
    <property type="match status" value="1"/>
</dbReference>
<evidence type="ECO:0000256" key="5">
    <source>
        <dbReference type="ARBA" id="ARBA00022729"/>
    </source>
</evidence>
<dbReference type="FunFam" id="2.60.40.1460:FF:000001">
    <property type="entry name" value="Integrin, alpha V"/>
    <property type="match status" value="1"/>
</dbReference>
<evidence type="ECO:0000256" key="10">
    <source>
        <dbReference type="ARBA" id="ARBA00023037"/>
    </source>
</evidence>
<dbReference type="SUPFAM" id="SSF69318">
    <property type="entry name" value="Integrin alpha N-terminal domain"/>
    <property type="match status" value="2"/>
</dbReference>
<dbReference type="Pfam" id="PF00092">
    <property type="entry name" value="VWA"/>
    <property type="match status" value="1"/>
</dbReference>
<proteinExistence type="inferred from homology"/>
<dbReference type="GO" id="GO:0007155">
    <property type="term" value="P:cell adhesion"/>
    <property type="evidence" value="ECO:0007669"/>
    <property type="project" value="UniProtKB-KW"/>
</dbReference>
<feature type="repeat" description="FG-GAP" evidence="15">
    <location>
        <begin position="416"/>
        <end position="474"/>
    </location>
</feature>
<dbReference type="SMART" id="SM00327">
    <property type="entry name" value="VWA"/>
    <property type="match status" value="1"/>
</dbReference>
<dbReference type="Gene3D" id="3.40.50.410">
    <property type="entry name" value="von Willebrand factor, type A domain"/>
    <property type="match status" value="1"/>
</dbReference>
<evidence type="ECO:0000313" key="18">
    <source>
        <dbReference type="Ensembl" id="ENSSSCP00025023910.1"/>
    </source>
</evidence>
<keyword evidence="5 16" id="KW-0732">Signal</keyword>
<dbReference type="PROSITE" id="PS00242">
    <property type="entry name" value="INTEGRIN_ALPHA"/>
    <property type="match status" value="1"/>
</dbReference>
<keyword evidence="9 16" id="KW-1133">Transmembrane helix</keyword>
<evidence type="ECO:0000256" key="11">
    <source>
        <dbReference type="ARBA" id="ARBA00023136"/>
    </source>
</evidence>
<evidence type="ECO:0000256" key="9">
    <source>
        <dbReference type="ARBA" id="ARBA00022989"/>
    </source>
</evidence>
<evidence type="ECO:0000256" key="6">
    <source>
        <dbReference type="ARBA" id="ARBA00022737"/>
    </source>
</evidence>
<feature type="repeat" description="FG-GAP" evidence="15">
    <location>
        <begin position="479"/>
        <end position="539"/>
    </location>
</feature>
<dbReference type="Pfam" id="PF00357">
    <property type="entry name" value="Integrin_alpha"/>
    <property type="match status" value="1"/>
</dbReference>
<dbReference type="InterPro" id="IPR036465">
    <property type="entry name" value="vWFA_dom_sf"/>
</dbReference>
<evidence type="ECO:0000256" key="15">
    <source>
        <dbReference type="PROSITE-ProRule" id="PRU00803"/>
    </source>
</evidence>
<keyword evidence="11 16" id="KW-0472">Membrane</keyword>
<feature type="chain" id="PRO_5034478379" description="VWFA domain-containing protein" evidence="16">
    <location>
        <begin position="28"/>
        <end position="1068"/>
    </location>
</feature>
<gene>
    <name evidence="18" type="primary">ITGAD</name>
</gene>
<dbReference type="Gene3D" id="1.20.5.930">
    <property type="entry name" value="Bicelle-embedded integrin alpha(iib) transmembrane segment"/>
    <property type="match status" value="1"/>
</dbReference>
<organism evidence="18 19">
    <name type="scientific">Sus scrofa</name>
    <name type="common">Pig</name>
    <dbReference type="NCBI Taxonomy" id="9823"/>
    <lineage>
        <taxon>Eukaryota</taxon>
        <taxon>Metazoa</taxon>
        <taxon>Chordata</taxon>
        <taxon>Craniata</taxon>
        <taxon>Vertebrata</taxon>
        <taxon>Euteleostomi</taxon>
        <taxon>Mammalia</taxon>
        <taxon>Eutheria</taxon>
        <taxon>Laurasiatheria</taxon>
        <taxon>Artiodactyla</taxon>
        <taxon>Suina</taxon>
        <taxon>Suidae</taxon>
        <taxon>Sus</taxon>
    </lineage>
</organism>
<dbReference type="FunFam" id="2.60.40.1510:FF:000009">
    <property type="entry name" value="Integrin alpha M"/>
    <property type="match status" value="1"/>
</dbReference>
<evidence type="ECO:0000259" key="17">
    <source>
        <dbReference type="PROSITE" id="PS50234"/>
    </source>
</evidence>
<comment type="subcellular location">
    <subcellularLocation>
        <location evidence="1 16">Membrane</location>
        <topology evidence="1 16">Single-pass type I membrane protein</topology>
    </subcellularLocation>
</comment>
<dbReference type="Gene3D" id="2.60.40.1460">
    <property type="entry name" value="Integrin domains. Chain A, domain 2"/>
    <property type="match status" value="1"/>
</dbReference>
<dbReference type="Pfam" id="PF21520">
    <property type="entry name" value="ITGAX-like_Ig_3"/>
    <property type="match status" value="1"/>
</dbReference>
<protein>
    <recommendedName>
        <fullName evidence="17">VWFA domain-containing protein</fullName>
    </recommendedName>
</protein>
<dbReference type="CDD" id="cd01469">
    <property type="entry name" value="vWA_integrins_alpha_subunit"/>
    <property type="match status" value="1"/>
</dbReference>
<dbReference type="SUPFAM" id="SSF69179">
    <property type="entry name" value="Integrin domains"/>
    <property type="match status" value="3"/>
</dbReference>
<keyword evidence="7" id="KW-0106">Calcium</keyword>
<dbReference type="PRINTS" id="PR01185">
    <property type="entry name" value="INTEGRINA"/>
</dbReference>
<feature type="repeat" description="FG-GAP" evidence="15">
    <location>
        <begin position="29"/>
        <end position="85"/>
    </location>
</feature>
<dbReference type="Pfam" id="PF08441">
    <property type="entry name" value="Integrin_A_Ig_1"/>
    <property type="match status" value="1"/>
</dbReference>
<dbReference type="GO" id="GO:0008305">
    <property type="term" value="C:integrin complex"/>
    <property type="evidence" value="ECO:0007669"/>
    <property type="project" value="InterPro"/>
</dbReference>
<dbReference type="AlphaFoldDB" id="A0A8D0SA05"/>
<evidence type="ECO:0000256" key="3">
    <source>
        <dbReference type="ARBA" id="ARBA00022692"/>
    </source>
</evidence>
<keyword evidence="12" id="KW-1015">Disulfide bond</keyword>
<dbReference type="PRINTS" id="PR00453">
    <property type="entry name" value="VWFADOMAIN"/>
</dbReference>
<dbReference type="Gene3D" id="2.130.10.130">
    <property type="entry name" value="Integrin alpha, N-terminal"/>
    <property type="match status" value="1"/>
</dbReference>
<dbReference type="PROSITE" id="PS50234">
    <property type="entry name" value="VWFA"/>
    <property type="match status" value="1"/>
</dbReference>
<dbReference type="Pfam" id="PF20805">
    <property type="entry name" value="Integrin_A_Ig_2"/>
    <property type="match status" value="1"/>
</dbReference>
<evidence type="ECO:0000256" key="13">
    <source>
        <dbReference type="ARBA" id="ARBA00023170"/>
    </source>
</evidence>
<evidence type="ECO:0000313" key="19">
    <source>
        <dbReference type="Proteomes" id="UP000694727"/>
    </source>
</evidence>
<dbReference type="InterPro" id="IPR018184">
    <property type="entry name" value="Integrin_alpha_C_CS"/>
</dbReference>
<dbReference type="FunFam" id="1.20.5.930:FF:000004">
    <property type="entry name" value="Integrin subunit alpha M"/>
    <property type="match status" value="1"/>
</dbReference>
<dbReference type="InterPro" id="IPR032695">
    <property type="entry name" value="Integrin_dom_sf"/>
</dbReference>
<sequence>MPTSDLPIMMGTRIGLLLVLALASSLCFNLDTDQPTIFRVDSAGFGHSVVQYANWLVVGAPQEVRAANQTGGLYRCDYSTSLCEAIHLQVPPEAVNMSLGLSMAATTKPFQLLACGPTVQHACQENMHLTGFCFLLVSQSQQAQRIPAALQECPRQEQDIAFLIDGSGSIDYEDFTKMLNFVRAVISQFRTSNAQFALVQFSSKFKEHFTFRAFAASSNPLRLLSSIQQLGGYTHTASAIRKVTRELFIAAKGARKDASKILIVITDGQKTGDPLGYKDVIPQAEAAGIIRYAIGVGSAFQHPKSLEELKDIASKPSHIFKVDNFDALRDVQNQLKEKIFAIEGTQTISSSSFELEMSQEGFSAVFMPVSRAPFRPLTDGSSDLVLIGAPHYYEQTRGGQVSVCPLPQGRAKWQCRVILRGEQGHPWSRFGAALTALGDVNGDRLTDVAIGAPGEQDNRGAVYLFHGTSELSISPSHSQRVAGSQLSPRLQYFGRSLSGGQDLTMDGLVDLAVGAQGHALLLRSRPVLRVWANIRILPKEIARSLFECPWHTSSVQDLGNATVCLQIYESPKTRLGDLQSSVTFDLTLDPGRLSPRAVFKETKTRNLTRVQVLGLSEHCETVRLLLPACVEDSMAPVVLRLNYSLVGKPIPGFGKLQPMLAVDAERYFTALLPFEKNCGADHVCQDDLSITFGVSGLKTLVVGSNLELDLEVTVRNDGEDSYGTTITFFYPPGLSYRRVTEAQNQRQPRSLLVNCDSTPTQSQGPRSTRCGLNHFIFREGAQVTFVVTFDVNPKAQLGDRLLLTANVSSENNTPRTSKTTFRLELPVKYAVYPVISSHEQSTKYLNFSASEEGRRSQAQHRYQVNNLGQRDLPVSIAFSVPVELNRVAVWTDVEIFHPQNPSIQCSSERTSATESDVLTHFKKNPVLNCSMADCLRFRCDVPSFGVQEELDFSLRGNLSFDWISQTAQKKVLVVSVAEITFDRSVYSQLPGQEAFLRAQMEMVLEEYEVHNPVPLIVGSSVGGLLLLVLITAVLYKVGFFKRQYKEMMEGANGQTVPPSGTGDPQVAQ</sequence>
<dbReference type="Proteomes" id="UP000694727">
    <property type="component" value="Unplaced"/>
</dbReference>
<evidence type="ECO:0000256" key="8">
    <source>
        <dbReference type="ARBA" id="ARBA00022889"/>
    </source>
</evidence>
<dbReference type="Ensembl" id="ENSSSCT00025056499.1">
    <property type="protein sequence ID" value="ENSSSCP00025023910.1"/>
    <property type="gene ID" value="ENSSSCG00025040206.1"/>
</dbReference>
<dbReference type="GO" id="GO:0007229">
    <property type="term" value="P:integrin-mediated signaling pathway"/>
    <property type="evidence" value="ECO:0007669"/>
    <property type="project" value="UniProtKB-KW"/>
</dbReference>
<evidence type="ECO:0000256" key="1">
    <source>
        <dbReference type="ARBA" id="ARBA00004479"/>
    </source>
</evidence>
<evidence type="ECO:0000256" key="4">
    <source>
        <dbReference type="ARBA" id="ARBA00022723"/>
    </source>
</evidence>
<dbReference type="InterPro" id="IPR048633">
    <property type="entry name" value="ITGAX-like_Ig_3"/>
</dbReference>
<dbReference type="SMART" id="SM00191">
    <property type="entry name" value="Int_alpha"/>
    <property type="match status" value="4"/>
</dbReference>
<keyword evidence="4" id="KW-0479">Metal-binding</keyword>
<dbReference type="PROSITE" id="PS51470">
    <property type="entry name" value="FG_GAP"/>
    <property type="match status" value="4"/>
</dbReference>
<evidence type="ECO:0000256" key="16">
    <source>
        <dbReference type="RuleBase" id="RU003762"/>
    </source>
</evidence>
<evidence type="ECO:0000256" key="12">
    <source>
        <dbReference type="ARBA" id="ARBA00023157"/>
    </source>
</evidence>
<evidence type="ECO:0000256" key="7">
    <source>
        <dbReference type="ARBA" id="ARBA00022837"/>
    </source>
</evidence>
<keyword evidence="3 16" id="KW-0812">Transmembrane</keyword>
<dbReference type="InterPro" id="IPR000413">
    <property type="entry name" value="Integrin_alpha"/>
</dbReference>
<reference evidence="18" key="1">
    <citation type="submission" date="2025-08" db="UniProtKB">
        <authorList>
            <consortium name="Ensembl"/>
        </authorList>
    </citation>
    <scope>IDENTIFICATION</scope>
</reference>
<dbReference type="Pfam" id="PF01839">
    <property type="entry name" value="FG-GAP"/>
    <property type="match status" value="1"/>
</dbReference>
<evidence type="ECO:0000256" key="2">
    <source>
        <dbReference type="ARBA" id="ARBA00008054"/>
    </source>
</evidence>
<dbReference type="PANTHER" id="PTHR23220">
    <property type="entry name" value="INTEGRIN ALPHA"/>
    <property type="match status" value="1"/>
</dbReference>
<keyword evidence="13 16" id="KW-0675">Receptor</keyword>
<feature type="signal peptide" evidence="16">
    <location>
        <begin position="1"/>
        <end position="27"/>
    </location>
</feature>
<dbReference type="Gene3D" id="2.60.40.1530">
    <property type="entry name" value="ntegrin, alpha v. Chain A, domain 4"/>
    <property type="match status" value="1"/>
</dbReference>
<feature type="transmembrane region" description="Helical" evidence="16">
    <location>
        <begin position="1015"/>
        <end position="1035"/>
    </location>
</feature>
<feature type="repeat" description="FG-GAP" evidence="15">
    <location>
        <begin position="346"/>
        <end position="413"/>
    </location>
</feature>
<dbReference type="SUPFAM" id="SSF53300">
    <property type="entry name" value="vWA-like"/>
    <property type="match status" value="1"/>
</dbReference>
<comment type="similarity">
    <text evidence="2 16">Belongs to the integrin alpha chain family.</text>
</comment>
<feature type="domain" description="VWFA" evidence="17">
    <location>
        <begin position="159"/>
        <end position="335"/>
    </location>
</feature>
<keyword evidence="8 16" id="KW-0130">Cell adhesion</keyword>
<dbReference type="InterPro" id="IPR028994">
    <property type="entry name" value="Integrin_alpha_N"/>
</dbReference>
<dbReference type="InterPro" id="IPR048285">
    <property type="entry name" value="Integrin_alpha_Ig-like_2"/>
</dbReference>